<evidence type="ECO:0000256" key="1">
    <source>
        <dbReference type="ARBA" id="ARBA00011073"/>
    </source>
</evidence>
<proteinExistence type="inferred from homology"/>
<evidence type="ECO:0000256" key="2">
    <source>
        <dbReference type="PROSITE-ProRule" id="PRU01240"/>
    </source>
</evidence>
<keyword evidence="2" id="KW-0720">Serine protease</keyword>
<evidence type="ECO:0000256" key="3">
    <source>
        <dbReference type="SAM" id="MobiDB-lite"/>
    </source>
</evidence>
<dbReference type="InterPro" id="IPR051048">
    <property type="entry name" value="Peptidase_S8/S53_subtilisin"/>
</dbReference>
<dbReference type="SUPFAM" id="SSF52743">
    <property type="entry name" value="Subtilisin-like"/>
    <property type="match status" value="1"/>
</dbReference>
<organism evidence="5 6">
    <name type="scientific">Kitasatospora paranensis</name>
    <dbReference type="NCBI Taxonomy" id="258053"/>
    <lineage>
        <taxon>Bacteria</taxon>
        <taxon>Bacillati</taxon>
        <taxon>Actinomycetota</taxon>
        <taxon>Actinomycetes</taxon>
        <taxon>Kitasatosporales</taxon>
        <taxon>Streptomycetaceae</taxon>
        <taxon>Kitasatospora</taxon>
    </lineage>
</organism>
<protein>
    <submittedName>
        <fullName evidence="5">S8 family serine peptidase</fullName>
    </submittedName>
</protein>
<dbReference type="PROSITE" id="PS51892">
    <property type="entry name" value="SUBTILASE"/>
    <property type="match status" value="1"/>
</dbReference>
<dbReference type="Pfam" id="PF00082">
    <property type="entry name" value="Peptidase_S8"/>
    <property type="match status" value="1"/>
</dbReference>
<sequence length="660" mass="67502">MNPEFVVSIGDRSFDPLQAQSDDEPDAGPPKAWIVQVARPLTADQVTRLRSTFDLRLTEYVPNLAYIERLSPDTVPELREDPAIRAVVPFDGGLSVSPQAHTTPRDDDDIAGFTILAFPDTDLDAARSALADLGGEQITALDATMSGGAKSIRLNLSVDRLEAVGALPFVLWVEPVPTIVDDHPEGGAALQPGTAGMLAGIWEHGLHGEEQVIGILDNGPADLHHCYFVDGEGLPPGPGHRKIIQVRNAHKQDPGPHATFVAGCAAGDDVGAPGSSPCRGGAYGAKLVLGNRMDLTIFDEAPEPMASTLFAELSAAHAAGAVIHSNSWHATTPGGGHATYDVTASDVDSFTWQNEDCLVLGSSGNSGEQQGPPGTAKNAVCVSAATSDPAAPALGDGAAGPTADGRVKPDLMVVGCGVQSALNGTDCGTGPRAACASSYATPLAAAAAALVRQYFTEGFHPTGSATPGDRLVPSGALLKAVLLHAAVPVDPAAAYPSDSTGWGAVRLAECLALDPTSPRRLQVRDLRNAAGLTTGQESTHPVEVLDGADRLKATLVWTEPPPAVPGVGTATVNNLDLVVTGPDGTRYLGNVMSAARSVPGGDGPDAVNPVETVIVDAPAVGPWTVTVVATQVNVGNPGQGFALVISGAIPAEPSAGPGRT</sequence>
<dbReference type="InterPro" id="IPR000209">
    <property type="entry name" value="Peptidase_S8/S53_dom"/>
</dbReference>
<dbReference type="InterPro" id="IPR036852">
    <property type="entry name" value="Peptidase_S8/S53_dom_sf"/>
</dbReference>
<dbReference type="PANTHER" id="PTHR43399">
    <property type="entry name" value="SUBTILISIN-RELATED"/>
    <property type="match status" value="1"/>
</dbReference>
<comment type="similarity">
    <text evidence="1 2">Belongs to the peptidase S8 family.</text>
</comment>
<dbReference type="Gene3D" id="2.60.120.380">
    <property type="match status" value="1"/>
</dbReference>
<reference evidence="6" key="1">
    <citation type="journal article" date="2019" name="Int. J. Syst. Evol. Microbiol.">
        <title>The Global Catalogue of Microorganisms (GCM) 10K type strain sequencing project: providing services to taxonomists for standard genome sequencing and annotation.</title>
        <authorList>
            <consortium name="The Broad Institute Genomics Platform"/>
            <consortium name="The Broad Institute Genome Sequencing Center for Infectious Disease"/>
            <person name="Wu L."/>
            <person name="Ma J."/>
        </authorList>
    </citation>
    <scope>NUCLEOTIDE SEQUENCE [LARGE SCALE GENOMIC DNA]</scope>
    <source>
        <strain evidence="6">CGMCC 1.12859</strain>
    </source>
</reference>
<feature type="active site" description="Charge relay system" evidence="2">
    <location>
        <position position="217"/>
    </location>
</feature>
<name>A0ABW2G712_9ACTN</name>
<keyword evidence="2" id="KW-0378">Hydrolase</keyword>
<dbReference type="SUPFAM" id="SSF49785">
    <property type="entry name" value="Galactose-binding domain-like"/>
    <property type="match status" value="1"/>
</dbReference>
<dbReference type="Proteomes" id="UP001596435">
    <property type="component" value="Unassembled WGS sequence"/>
</dbReference>
<feature type="region of interest" description="Disordered" evidence="3">
    <location>
        <begin position="10"/>
        <end position="30"/>
    </location>
</feature>
<dbReference type="RefSeq" id="WP_380232625.1">
    <property type="nucleotide sequence ID" value="NZ_JBHSVH010000002.1"/>
</dbReference>
<dbReference type="EMBL" id="JBHTAJ010000089">
    <property type="protein sequence ID" value="MFC7184109.1"/>
    <property type="molecule type" value="Genomic_DNA"/>
</dbReference>
<feature type="active site" description="Charge relay system" evidence="2">
    <location>
        <position position="257"/>
    </location>
</feature>
<feature type="active site" description="Charge relay system" evidence="2">
    <location>
        <position position="438"/>
    </location>
</feature>
<gene>
    <name evidence="5" type="ORF">ACFQMG_31630</name>
</gene>
<dbReference type="PANTHER" id="PTHR43399:SF4">
    <property type="entry name" value="CELL WALL-ASSOCIATED PROTEASE"/>
    <property type="match status" value="1"/>
</dbReference>
<evidence type="ECO:0000313" key="5">
    <source>
        <dbReference type="EMBL" id="MFC7184109.1"/>
    </source>
</evidence>
<keyword evidence="6" id="KW-1185">Reference proteome</keyword>
<keyword evidence="2" id="KW-0645">Protease</keyword>
<evidence type="ECO:0000259" key="4">
    <source>
        <dbReference type="Pfam" id="PF00082"/>
    </source>
</evidence>
<dbReference type="CDD" id="cd04842">
    <property type="entry name" value="Peptidases_S8_Kp43_protease"/>
    <property type="match status" value="1"/>
</dbReference>
<dbReference type="InterPro" id="IPR008979">
    <property type="entry name" value="Galactose-bd-like_sf"/>
</dbReference>
<evidence type="ECO:0000313" key="6">
    <source>
        <dbReference type="Proteomes" id="UP001596435"/>
    </source>
</evidence>
<feature type="domain" description="Peptidase S8/S53" evidence="4">
    <location>
        <begin position="209"/>
        <end position="503"/>
    </location>
</feature>
<dbReference type="Gene3D" id="3.40.50.200">
    <property type="entry name" value="Peptidase S8/S53 domain"/>
    <property type="match status" value="1"/>
</dbReference>
<comment type="caution">
    <text evidence="5">The sequence shown here is derived from an EMBL/GenBank/DDBJ whole genome shotgun (WGS) entry which is preliminary data.</text>
</comment>
<accession>A0ABW2G712</accession>
<dbReference type="InterPro" id="IPR034058">
    <property type="entry name" value="TagA/B/C/D_pept_dom"/>
</dbReference>